<protein>
    <submittedName>
        <fullName evidence="1">Uncharacterized protein</fullName>
    </submittedName>
</protein>
<keyword evidence="2" id="KW-1185">Reference proteome</keyword>
<dbReference type="Proteomes" id="UP001189429">
    <property type="component" value="Unassembled WGS sequence"/>
</dbReference>
<dbReference type="EMBL" id="CAUYUJ010022392">
    <property type="protein sequence ID" value="CAK0910394.1"/>
    <property type="molecule type" value="Genomic_DNA"/>
</dbReference>
<comment type="caution">
    <text evidence="1">The sequence shown here is derived from an EMBL/GenBank/DDBJ whole genome shotgun (WGS) entry which is preliminary data.</text>
</comment>
<accession>A0ABN9YDZ2</accession>
<sequence length="123" mass="14849">MTTRTPAVPDDFPHFLAWYGQVPSFDHARVRSKEFHCRDHVFHIRQLVDARYYLNWHYADAGTYGVSAYFNAAEDWLRCRRIRAMDPSDRPHALREWFLEKYQVNNVWQYREPPPEIGKHELL</sequence>
<evidence type="ECO:0000313" key="1">
    <source>
        <dbReference type="EMBL" id="CAK0910394.1"/>
    </source>
</evidence>
<organism evidence="1 2">
    <name type="scientific">Prorocentrum cordatum</name>
    <dbReference type="NCBI Taxonomy" id="2364126"/>
    <lineage>
        <taxon>Eukaryota</taxon>
        <taxon>Sar</taxon>
        <taxon>Alveolata</taxon>
        <taxon>Dinophyceae</taxon>
        <taxon>Prorocentrales</taxon>
        <taxon>Prorocentraceae</taxon>
        <taxon>Prorocentrum</taxon>
    </lineage>
</organism>
<name>A0ABN9YDZ2_9DINO</name>
<proteinExistence type="predicted"/>
<evidence type="ECO:0000313" key="2">
    <source>
        <dbReference type="Proteomes" id="UP001189429"/>
    </source>
</evidence>
<reference evidence="1" key="1">
    <citation type="submission" date="2023-10" db="EMBL/GenBank/DDBJ databases">
        <authorList>
            <person name="Chen Y."/>
            <person name="Shah S."/>
            <person name="Dougan E. K."/>
            <person name="Thang M."/>
            <person name="Chan C."/>
        </authorList>
    </citation>
    <scope>NUCLEOTIDE SEQUENCE [LARGE SCALE GENOMIC DNA]</scope>
</reference>
<gene>
    <name evidence="1" type="ORF">PCOR1329_LOCUS84589</name>
</gene>